<dbReference type="EMBL" id="CALSDN010000009">
    <property type="protein sequence ID" value="CAH6722482.1"/>
    <property type="molecule type" value="Genomic_DNA"/>
</dbReference>
<organism evidence="1 2">
    <name type="scientific">[Candida] jaroonii</name>
    <dbReference type="NCBI Taxonomy" id="467808"/>
    <lineage>
        <taxon>Eukaryota</taxon>
        <taxon>Fungi</taxon>
        <taxon>Dikarya</taxon>
        <taxon>Ascomycota</taxon>
        <taxon>Saccharomycotina</taxon>
        <taxon>Pichiomycetes</taxon>
        <taxon>Debaryomycetaceae</taxon>
        <taxon>Yamadazyma</taxon>
    </lineage>
</organism>
<evidence type="ECO:0000313" key="2">
    <source>
        <dbReference type="Proteomes" id="UP001152531"/>
    </source>
</evidence>
<evidence type="ECO:0000313" key="1">
    <source>
        <dbReference type="EMBL" id="CAH6722482.1"/>
    </source>
</evidence>
<reference evidence="1" key="1">
    <citation type="submission" date="2022-06" db="EMBL/GenBank/DDBJ databases">
        <authorList>
            <person name="Legras J.-L."/>
            <person name="Devillers H."/>
            <person name="Grondin C."/>
        </authorList>
    </citation>
    <scope>NUCLEOTIDE SEQUENCE</scope>
    <source>
        <strain evidence="1">CLIB 1444</strain>
    </source>
</reference>
<name>A0ACA9YD13_9ASCO</name>
<comment type="caution">
    <text evidence="1">The sequence shown here is derived from an EMBL/GenBank/DDBJ whole genome shotgun (WGS) entry which is preliminary data.</text>
</comment>
<dbReference type="Proteomes" id="UP001152531">
    <property type="component" value="Unassembled WGS sequence"/>
</dbReference>
<protein>
    <submittedName>
        <fullName evidence="1">Heat shock transcription factor</fullName>
    </submittedName>
</protein>
<accession>A0ACA9YD13</accession>
<gene>
    <name evidence="1" type="ORF">CLIB1444_09S04544</name>
</gene>
<keyword evidence="1" id="KW-0346">Stress response</keyword>
<sequence length="542" mass="63118">MSKKKDDDIQVINRDYQFDFPLSPFNTENNDMLDQNDPQLLENQINNLQSNANSGRMQSKPQDLGDDVDNEEIEEINTGLTPMLNGFDDEAFNNQLITQPKLYSNLPPLQPLSESVLPNNFNFNLPQSTDPNNNNTLAITNTSKPAKKKDNGPKTRPAFVMKIWSMVNDEKNNNYIRWDDDGNTFQVFHTEEFMKNILPKYFKHNRFASFVRQLNMYGWHKVQDINNGILKDDKSIEENWKFENPHFKRGREDLLDNIVRNKSMNQQENETVDNNQNLKSILNELEGIKMNQIAITEDLRRIRKDNKTLWQENFMTRDRHTKQAQTIDKILKFLASVYGQQNKILEVEDLDLNSIDHVNLNNSVNKSNNINTNNSEFADELFEELPSSISSPKPKPRLMLMNQAYKTPSTNGSISGPPTNSPGIKERNLTSLTPKYDDNEFINGLEQNIYKQGQSIQQVQDWIQKLSNQQQQLQIQQNNIQNQQNQQNQLNGTPKFDLNFDVNDFLHQQVSNNEEEEFQPKRKKFKTDNIQELETSQIKELN</sequence>
<keyword evidence="2" id="KW-1185">Reference proteome</keyword>
<proteinExistence type="predicted"/>